<keyword evidence="3" id="KW-1185">Reference proteome</keyword>
<comment type="caution">
    <text evidence="2">The sequence shown here is derived from an EMBL/GenBank/DDBJ whole genome shotgun (WGS) entry which is preliminary data.</text>
</comment>
<dbReference type="EMBL" id="JBHSDP010000013">
    <property type="protein sequence ID" value="MFC4328802.1"/>
    <property type="molecule type" value="Genomic_DNA"/>
</dbReference>
<protein>
    <submittedName>
        <fullName evidence="2">Uncharacterized protein</fullName>
    </submittedName>
</protein>
<sequence length="156" mass="16306">MGEWGIALIAAGSAIVGSVVTGWYGRSAGVRQAEAARHAGDRQAEALLESVRMTLRGADGQRAVALRRQVYAEFLGAAEARLLTERSGRGGGGGDHELSLQRAYAGVVLEGPPEAAAAANGLLEGLRRHDSLDELHRAKAAFVEEARRAVAALGRP</sequence>
<evidence type="ECO:0000313" key="3">
    <source>
        <dbReference type="Proteomes" id="UP001595824"/>
    </source>
</evidence>
<gene>
    <name evidence="2" type="ORF">ACFPC0_13390</name>
</gene>
<dbReference type="Proteomes" id="UP001595824">
    <property type="component" value="Unassembled WGS sequence"/>
</dbReference>
<organism evidence="2 3">
    <name type="scientific">Streptomyces andamanensis</name>
    <dbReference type="NCBI Taxonomy" id="1565035"/>
    <lineage>
        <taxon>Bacteria</taxon>
        <taxon>Bacillati</taxon>
        <taxon>Actinomycetota</taxon>
        <taxon>Actinomycetes</taxon>
        <taxon>Kitasatosporales</taxon>
        <taxon>Streptomycetaceae</taxon>
        <taxon>Streptomyces</taxon>
    </lineage>
</organism>
<accession>A0ABV8TE83</accession>
<evidence type="ECO:0000313" key="2">
    <source>
        <dbReference type="EMBL" id="MFC4328802.1"/>
    </source>
</evidence>
<name>A0ABV8TE83_9ACTN</name>
<keyword evidence="1" id="KW-0472">Membrane</keyword>
<keyword evidence="1" id="KW-0812">Transmembrane</keyword>
<dbReference type="RefSeq" id="WP_037894697.1">
    <property type="nucleotide sequence ID" value="NZ_JBHSDP010000013.1"/>
</dbReference>
<evidence type="ECO:0000256" key="1">
    <source>
        <dbReference type="SAM" id="Phobius"/>
    </source>
</evidence>
<keyword evidence="1" id="KW-1133">Transmembrane helix</keyword>
<feature type="transmembrane region" description="Helical" evidence="1">
    <location>
        <begin position="6"/>
        <end position="24"/>
    </location>
</feature>
<proteinExistence type="predicted"/>
<reference evidence="3" key="1">
    <citation type="journal article" date="2019" name="Int. J. Syst. Evol. Microbiol.">
        <title>The Global Catalogue of Microorganisms (GCM) 10K type strain sequencing project: providing services to taxonomists for standard genome sequencing and annotation.</title>
        <authorList>
            <consortium name="The Broad Institute Genomics Platform"/>
            <consortium name="The Broad Institute Genome Sequencing Center for Infectious Disease"/>
            <person name="Wu L."/>
            <person name="Ma J."/>
        </authorList>
    </citation>
    <scope>NUCLEOTIDE SEQUENCE [LARGE SCALE GENOMIC DNA]</scope>
    <source>
        <strain evidence="3">PCU 347</strain>
    </source>
</reference>